<keyword evidence="1" id="KW-0812">Transmembrane</keyword>
<feature type="transmembrane region" description="Helical" evidence="1">
    <location>
        <begin position="101"/>
        <end position="122"/>
    </location>
</feature>
<feature type="transmembrane region" description="Helical" evidence="1">
    <location>
        <begin position="181"/>
        <end position="200"/>
    </location>
</feature>
<keyword evidence="1" id="KW-0472">Membrane</keyword>
<name>A0A0F7UV35_TOXGV</name>
<protein>
    <submittedName>
        <fullName evidence="2">Uncharacterized protein</fullName>
    </submittedName>
</protein>
<feature type="transmembrane region" description="Helical" evidence="1">
    <location>
        <begin position="42"/>
        <end position="59"/>
    </location>
</feature>
<feature type="transmembrane region" description="Helical" evidence="1">
    <location>
        <begin position="134"/>
        <end position="161"/>
    </location>
</feature>
<evidence type="ECO:0000256" key="1">
    <source>
        <dbReference type="SAM" id="Phobius"/>
    </source>
</evidence>
<sequence length="265" mass="28584">MPPPYLPSLAGAELFGHLEVAPISSGAAKAGPVAAEEYRRDVINNVGCMVAVLVALAIFQFTPKAKLSDFCARKLTHVTMGTLLLLLKPEGKSDVRPSGAWHSYVKIFIIAVAVSAILSSIYKPFRFAKKHDKGVILFNAIVGVWTLFDLPCSALAPMFYADPCGAIVGTMVESPKWKGNKTIAGSAAVFVVTLLSAYSVDNIWHRIALAALCTILEAVGGDYDNVLMSFPVIAYYFLFQHQRQAANDIWGGLSIRGGFSSQGDW</sequence>
<keyword evidence="1" id="KW-1133">Transmembrane helix</keyword>
<proteinExistence type="predicted"/>
<dbReference type="EMBL" id="LN714492">
    <property type="protein sequence ID" value="CEL72296.1"/>
    <property type="molecule type" value="Genomic_DNA"/>
</dbReference>
<accession>A0A0F7UV35</accession>
<reference evidence="2" key="1">
    <citation type="journal article" date="2015" name="PLoS ONE">
        <title>Comprehensive Evaluation of Toxoplasma gondii VEG and Neospora caninum LIV Genomes with Tachyzoite Stage Transcriptome and Proteome Defines Novel Transcript Features.</title>
        <authorList>
            <person name="Ramaprasad A."/>
            <person name="Mourier T."/>
            <person name="Naeem R."/>
            <person name="Malas T.B."/>
            <person name="Moussa E."/>
            <person name="Panigrahi A."/>
            <person name="Vermont S.J."/>
            <person name="Otto T.D."/>
            <person name="Wastling J."/>
            <person name="Pain A."/>
        </authorList>
    </citation>
    <scope>NUCLEOTIDE SEQUENCE</scope>
    <source>
        <strain evidence="2">VEG</strain>
    </source>
</reference>
<gene>
    <name evidence="2" type="ORF">BN1205_057620</name>
</gene>
<organism evidence="2">
    <name type="scientific">Toxoplasma gondii (strain ATCC 50861 / VEG)</name>
    <dbReference type="NCBI Taxonomy" id="432359"/>
    <lineage>
        <taxon>Eukaryota</taxon>
        <taxon>Sar</taxon>
        <taxon>Alveolata</taxon>
        <taxon>Apicomplexa</taxon>
        <taxon>Conoidasida</taxon>
        <taxon>Coccidia</taxon>
        <taxon>Eucoccidiorida</taxon>
        <taxon>Eimeriorina</taxon>
        <taxon>Sarcocystidae</taxon>
        <taxon>Toxoplasma</taxon>
    </lineage>
</organism>
<dbReference type="AlphaFoldDB" id="A0A0F7UV35"/>
<evidence type="ECO:0000313" key="2">
    <source>
        <dbReference type="EMBL" id="CEL72296.1"/>
    </source>
</evidence>